<feature type="transmembrane region" description="Helical" evidence="8">
    <location>
        <begin position="277"/>
        <end position="301"/>
    </location>
</feature>
<proteinExistence type="predicted"/>
<dbReference type="InterPro" id="IPR046959">
    <property type="entry name" value="PRK1-6/SRF4-like"/>
</dbReference>
<evidence type="ECO:0000256" key="7">
    <source>
        <dbReference type="ARBA" id="ARBA00023136"/>
    </source>
</evidence>
<evidence type="ECO:0000256" key="4">
    <source>
        <dbReference type="ARBA" id="ARBA00022729"/>
    </source>
</evidence>
<feature type="domain" description="Protein kinase" evidence="10">
    <location>
        <begin position="374"/>
        <end position="636"/>
    </location>
</feature>
<dbReference type="EMBL" id="JAUHHV010000001">
    <property type="protein sequence ID" value="KAK1436603.1"/>
    <property type="molecule type" value="Genomic_DNA"/>
</dbReference>
<evidence type="ECO:0000259" key="10">
    <source>
        <dbReference type="PROSITE" id="PS50011"/>
    </source>
</evidence>
<evidence type="ECO:0000256" key="5">
    <source>
        <dbReference type="ARBA" id="ARBA00022737"/>
    </source>
</evidence>
<reference evidence="11" key="1">
    <citation type="journal article" date="2023" name="bioRxiv">
        <title>Improved chromosome-level genome assembly for marigold (Tagetes erecta).</title>
        <authorList>
            <person name="Jiang F."/>
            <person name="Yuan L."/>
            <person name="Wang S."/>
            <person name="Wang H."/>
            <person name="Xu D."/>
            <person name="Wang A."/>
            <person name="Fan W."/>
        </authorList>
    </citation>
    <scope>NUCLEOTIDE SEQUENCE</scope>
    <source>
        <strain evidence="11">WSJ</strain>
        <tissue evidence="11">Leaf</tissue>
    </source>
</reference>
<dbReference type="PANTHER" id="PTHR48007">
    <property type="entry name" value="LEUCINE-RICH REPEAT RECEPTOR-LIKE PROTEIN KINASE PXC1"/>
    <property type="match status" value="1"/>
</dbReference>
<dbReference type="PROSITE" id="PS50011">
    <property type="entry name" value="PROTEIN_KINASE_DOM"/>
    <property type="match status" value="1"/>
</dbReference>
<feature type="signal peptide" evidence="9">
    <location>
        <begin position="1"/>
        <end position="26"/>
    </location>
</feature>
<accession>A0AAD8L944</accession>
<comment type="caution">
    <text evidence="11">The sequence shown here is derived from an EMBL/GenBank/DDBJ whole genome shotgun (WGS) entry which is preliminary data.</text>
</comment>
<keyword evidence="5" id="KW-0677">Repeat</keyword>
<dbReference type="InterPro" id="IPR000719">
    <property type="entry name" value="Prot_kinase_dom"/>
</dbReference>
<dbReference type="SUPFAM" id="SSF56112">
    <property type="entry name" value="Protein kinase-like (PK-like)"/>
    <property type="match status" value="1"/>
</dbReference>
<feature type="chain" id="PRO_5042165015" description="Protein kinase domain-containing protein" evidence="9">
    <location>
        <begin position="27"/>
        <end position="649"/>
    </location>
</feature>
<keyword evidence="4 9" id="KW-0732">Signal</keyword>
<evidence type="ECO:0000256" key="8">
    <source>
        <dbReference type="SAM" id="Phobius"/>
    </source>
</evidence>
<organism evidence="11 12">
    <name type="scientific">Tagetes erecta</name>
    <name type="common">African marigold</name>
    <dbReference type="NCBI Taxonomy" id="13708"/>
    <lineage>
        <taxon>Eukaryota</taxon>
        <taxon>Viridiplantae</taxon>
        <taxon>Streptophyta</taxon>
        <taxon>Embryophyta</taxon>
        <taxon>Tracheophyta</taxon>
        <taxon>Spermatophyta</taxon>
        <taxon>Magnoliopsida</taxon>
        <taxon>eudicotyledons</taxon>
        <taxon>Gunneridae</taxon>
        <taxon>Pentapetalae</taxon>
        <taxon>asterids</taxon>
        <taxon>campanulids</taxon>
        <taxon>Asterales</taxon>
        <taxon>Asteraceae</taxon>
        <taxon>Asteroideae</taxon>
        <taxon>Heliantheae alliance</taxon>
        <taxon>Tageteae</taxon>
        <taxon>Tagetes</taxon>
    </lineage>
</organism>
<dbReference type="Pfam" id="PF00560">
    <property type="entry name" value="LRR_1"/>
    <property type="match status" value="1"/>
</dbReference>
<dbReference type="GO" id="GO:0004672">
    <property type="term" value="F:protein kinase activity"/>
    <property type="evidence" value="ECO:0007669"/>
    <property type="project" value="InterPro"/>
</dbReference>
<dbReference type="GO" id="GO:0005524">
    <property type="term" value="F:ATP binding"/>
    <property type="evidence" value="ECO:0007669"/>
    <property type="project" value="InterPro"/>
</dbReference>
<evidence type="ECO:0000313" key="11">
    <source>
        <dbReference type="EMBL" id="KAK1436603.1"/>
    </source>
</evidence>
<evidence type="ECO:0000256" key="3">
    <source>
        <dbReference type="ARBA" id="ARBA00022692"/>
    </source>
</evidence>
<name>A0AAD8L944_TARER</name>
<dbReference type="GO" id="GO:0016020">
    <property type="term" value="C:membrane"/>
    <property type="evidence" value="ECO:0007669"/>
    <property type="project" value="UniProtKB-SubCell"/>
</dbReference>
<keyword evidence="12" id="KW-1185">Reference proteome</keyword>
<dbReference type="Pfam" id="PF13855">
    <property type="entry name" value="LRR_8"/>
    <property type="match status" value="1"/>
</dbReference>
<gene>
    <name evidence="11" type="ORF">QVD17_02385</name>
</gene>
<dbReference type="InterPro" id="IPR011009">
    <property type="entry name" value="Kinase-like_dom_sf"/>
</dbReference>
<dbReference type="Gene3D" id="3.80.10.10">
    <property type="entry name" value="Ribonuclease Inhibitor"/>
    <property type="match status" value="2"/>
</dbReference>
<evidence type="ECO:0000256" key="6">
    <source>
        <dbReference type="ARBA" id="ARBA00022989"/>
    </source>
</evidence>
<keyword evidence="7 8" id="KW-0472">Membrane</keyword>
<evidence type="ECO:0000256" key="2">
    <source>
        <dbReference type="ARBA" id="ARBA00022614"/>
    </source>
</evidence>
<dbReference type="SUPFAM" id="SSF52058">
    <property type="entry name" value="L domain-like"/>
    <property type="match status" value="1"/>
</dbReference>
<dbReference type="InterPro" id="IPR001245">
    <property type="entry name" value="Ser-Thr/Tyr_kinase_cat_dom"/>
</dbReference>
<dbReference type="InterPro" id="IPR032675">
    <property type="entry name" value="LRR_dom_sf"/>
</dbReference>
<dbReference type="InterPro" id="IPR001611">
    <property type="entry name" value="Leu-rich_rpt"/>
</dbReference>
<dbReference type="PANTHER" id="PTHR48007:SF37">
    <property type="entry name" value="LEUCINE-RICH REPEAT PROTEIN KINASE FAMILY PROTEIN"/>
    <property type="match status" value="1"/>
</dbReference>
<keyword evidence="3 8" id="KW-0812">Transmembrane</keyword>
<dbReference type="Proteomes" id="UP001229421">
    <property type="component" value="Unassembled WGS sequence"/>
</dbReference>
<dbReference type="Gene3D" id="3.30.200.20">
    <property type="entry name" value="Phosphorylase Kinase, domain 1"/>
    <property type="match status" value="1"/>
</dbReference>
<dbReference type="Pfam" id="PF07714">
    <property type="entry name" value="PK_Tyr_Ser-Thr"/>
    <property type="match status" value="1"/>
</dbReference>
<comment type="subcellular location">
    <subcellularLocation>
        <location evidence="1">Membrane</location>
    </subcellularLocation>
</comment>
<keyword evidence="2" id="KW-0433">Leucine-rich repeat</keyword>
<keyword evidence="6 8" id="KW-1133">Transmembrane helix</keyword>
<evidence type="ECO:0000256" key="1">
    <source>
        <dbReference type="ARBA" id="ARBA00004370"/>
    </source>
</evidence>
<sequence length="649" mass="71692">MTSTSISISIHITILLLTFYTSPLQSLHPNSTSTPPNDALSLLSFKSAADTTNKLPYSITNASSLCKWPGVQCQNNTTIVIRLILENLHLTGVFPPNTLTRIHQLRVISLHNNSLTGPIPDLAGFVNLKALFLDHNYFTGVIPPSISSLHRLRLLDLSHNKLSGVIPVHLTNLDRLNYLRLDSNRFNGSIPAFNQSSLEIFNVSVNFLTGHVPVTRTLARFSPSLFSVNPRLCGEIVGTKCSTEKPNLGKNSTKEQSSSSKIRVSEGFKSWIMHRRIGLIIGILAGIVVVISSVLCVIMSIKTSRKSEVVSNREMMELAEAADAAAEVIRMEEANELEKKVQKLHQDMVMRKSGHLVFCSTGDSEVYTVEQLMRASAEMLGTGTMGTTYKALVDNRVVVCVKRLDCLRLRTTKEVFERHMEVLGGVRHPNVVVLGAYFQTEGEKLLVYDYQPNGSLFSLIHGSKSTMAKPLHWTSCLKIAEDVAQGLYYLHETCNLIHGNLKSSNVLLGSDFEARISDYGLSALFQHLPDANNRDCTAYKSPESENNHEPTSSSDIYSFGVVLLELLSGKSGSEHPELVAGDVVKWVMSSREMGGEEMKMEEKRLEMMGEVAVACRVRSPELRPSMGQVIKMLQEIKEAAVMEDCGLGT</sequence>
<dbReference type="FunFam" id="3.80.10.10:FF:000400">
    <property type="entry name" value="Nuclear pore complex protein NUP107"/>
    <property type="match status" value="1"/>
</dbReference>
<evidence type="ECO:0000256" key="9">
    <source>
        <dbReference type="SAM" id="SignalP"/>
    </source>
</evidence>
<protein>
    <recommendedName>
        <fullName evidence="10">Protein kinase domain-containing protein</fullName>
    </recommendedName>
</protein>
<evidence type="ECO:0000313" key="12">
    <source>
        <dbReference type="Proteomes" id="UP001229421"/>
    </source>
</evidence>
<dbReference type="AlphaFoldDB" id="A0AAD8L944"/>
<dbReference type="Gene3D" id="1.10.510.10">
    <property type="entry name" value="Transferase(Phosphotransferase) domain 1"/>
    <property type="match status" value="1"/>
</dbReference>